<dbReference type="EMBL" id="JARJCN010000002">
    <property type="protein sequence ID" value="KAJ7103544.1"/>
    <property type="molecule type" value="Genomic_DNA"/>
</dbReference>
<proteinExistence type="predicted"/>
<feature type="compositionally biased region" description="Polar residues" evidence="1">
    <location>
        <begin position="75"/>
        <end position="106"/>
    </location>
</feature>
<feature type="region of interest" description="Disordered" evidence="1">
    <location>
        <begin position="268"/>
        <end position="305"/>
    </location>
</feature>
<accession>A0AAD6UJU0</accession>
<reference evidence="3" key="1">
    <citation type="submission" date="2023-03" db="EMBL/GenBank/DDBJ databases">
        <title>Massive genome expansion in bonnet fungi (Mycena s.s.) driven by repeated elements and novel gene families across ecological guilds.</title>
        <authorList>
            <consortium name="Lawrence Berkeley National Laboratory"/>
            <person name="Harder C.B."/>
            <person name="Miyauchi S."/>
            <person name="Viragh M."/>
            <person name="Kuo A."/>
            <person name="Thoen E."/>
            <person name="Andreopoulos B."/>
            <person name="Lu D."/>
            <person name="Skrede I."/>
            <person name="Drula E."/>
            <person name="Henrissat B."/>
            <person name="Morin E."/>
            <person name="Kohler A."/>
            <person name="Barry K."/>
            <person name="LaButti K."/>
            <person name="Morin E."/>
            <person name="Salamov A."/>
            <person name="Lipzen A."/>
            <person name="Mereny Z."/>
            <person name="Hegedus B."/>
            <person name="Baldrian P."/>
            <person name="Stursova M."/>
            <person name="Weitz H."/>
            <person name="Taylor A."/>
            <person name="Grigoriev I.V."/>
            <person name="Nagy L.G."/>
            <person name="Martin F."/>
            <person name="Kauserud H."/>
        </authorList>
    </citation>
    <scope>NUCLEOTIDE SEQUENCE</scope>
    <source>
        <strain evidence="3">CBHHK173m</strain>
    </source>
</reference>
<feature type="compositionally biased region" description="Polar residues" evidence="1">
    <location>
        <begin position="485"/>
        <end position="500"/>
    </location>
</feature>
<dbReference type="AlphaFoldDB" id="A0AAD6UJU0"/>
<feature type="compositionally biased region" description="Basic and acidic residues" evidence="1">
    <location>
        <begin position="268"/>
        <end position="286"/>
    </location>
</feature>
<evidence type="ECO:0000313" key="3">
    <source>
        <dbReference type="EMBL" id="KAJ7103544.1"/>
    </source>
</evidence>
<dbReference type="Pfam" id="PF11696">
    <property type="entry name" value="DUF3292"/>
    <property type="match status" value="1"/>
</dbReference>
<feature type="region of interest" description="Disordered" evidence="1">
    <location>
        <begin position="57"/>
        <end position="110"/>
    </location>
</feature>
<keyword evidence="2" id="KW-1133">Transmembrane helix</keyword>
<sequence length="602" mass="68057">MASTPPPLPPRKTEPEEASLTDADERDLSEQQLRDLYDREEIDRFLSLFSAYVTEVQLQDDSRRPTRGDADVTSRMGSTSQLQHEASRVSESVGTPTSPDSRSFSLSPPEDRSISEGLALRYIIPLLPSDPPPRPLFTLGRLRLTTQRLYLAVQPVYGPFFASLARLATWKDKKRSSVFCIIFWTLWYQNLLLPCLVLRILYSLARRKLFSYPTLEQLKAHRKEIDRANEFGNEVSIRFSASSSLGMKELWRLFRVFNKSKKTKLKKFARDKAQEKAPQRPSSDSRELEEDISTSLDSDDPNETAQDNDFKRQLLQILADIADVHERIKNIFIWRSPPSSRLYGTVLVFLFVVTLFVPARYLAKLVYLVGGILFWHVTPIIAALPPSDRARFPPAFSDVPTDAEYAMELISQRVAAGLDFRPPQSSRAKRSDKMEQDDDPTATDTKPTRKPQDKDIDWKRWGERAAVGMTWAEDGKRLFTAGQRPKSTNRPTPATPSLSLETHTFPAQHTSAPGLITFTTQTLFFTPLMSSTAKMEIPLASIRGVKKKSGIFSALTISWADTQGEAREDKFVWVGGRDELFARLVAGGTTNFTGGQRWMKAA</sequence>
<gene>
    <name evidence="3" type="ORF">B0H15DRAFT_812642</name>
</gene>
<feature type="region of interest" description="Disordered" evidence="1">
    <location>
        <begin position="1"/>
        <end position="34"/>
    </location>
</feature>
<feature type="compositionally biased region" description="Acidic residues" evidence="1">
    <location>
        <begin position="16"/>
        <end position="25"/>
    </location>
</feature>
<name>A0AAD6UJU0_9AGAR</name>
<evidence type="ECO:0000256" key="2">
    <source>
        <dbReference type="SAM" id="Phobius"/>
    </source>
</evidence>
<feature type="region of interest" description="Disordered" evidence="1">
    <location>
        <begin position="480"/>
        <end position="500"/>
    </location>
</feature>
<organism evidence="3 4">
    <name type="scientific">Mycena belliarum</name>
    <dbReference type="NCBI Taxonomy" id="1033014"/>
    <lineage>
        <taxon>Eukaryota</taxon>
        <taxon>Fungi</taxon>
        <taxon>Dikarya</taxon>
        <taxon>Basidiomycota</taxon>
        <taxon>Agaricomycotina</taxon>
        <taxon>Agaricomycetes</taxon>
        <taxon>Agaricomycetidae</taxon>
        <taxon>Agaricales</taxon>
        <taxon>Marasmiineae</taxon>
        <taxon>Mycenaceae</taxon>
        <taxon>Mycena</taxon>
    </lineage>
</organism>
<keyword evidence="4" id="KW-1185">Reference proteome</keyword>
<feature type="compositionally biased region" description="Basic and acidic residues" evidence="1">
    <location>
        <begin position="60"/>
        <end position="72"/>
    </location>
</feature>
<dbReference type="Proteomes" id="UP001222325">
    <property type="component" value="Unassembled WGS sequence"/>
</dbReference>
<dbReference type="PANTHER" id="PTHR37402">
    <property type="entry name" value="GRAM DOMAIN-CONTAINING PROTEIN 4"/>
    <property type="match status" value="1"/>
</dbReference>
<keyword evidence="2" id="KW-0812">Transmembrane</keyword>
<evidence type="ECO:0000256" key="1">
    <source>
        <dbReference type="SAM" id="MobiDB-lite"/>
    </source>
</evidence>
<dbReference type="InterPro" id="IPR037847">
    <property type="entry name" value="GRAMDC4"/>
</dbReference>
<feature type="region of interest" description="Disordered" evidence="1">
    <location>
        <begin position="421"/>
        <end position="454"/>
    </location>
</feature>
<evidence type="ECO:0000313" key="4">
    <source>
        <dbReference type="Proteomes" id="UP001222325"/>
    </source>
</evidence>
<dbReference type="InterPro" id="IPR021709">
    <property type="entry name" value="DUF3292"/>
</dbReference>
<comment type="caution">
    <text evidence="3">The sequence shown here is derived from an EMBL/GenBank/DDBJ whole genome shotgun (WGS) entry which is preliminary data.</text>
</comment>
<feature type="transmembrane region" description="Helical" evidence="2">
    <location>
        <begin position="342"/>
        <end position="359"/>
    </location>
</feature>
<feature type="transmembrane region" description="Helical" evidence="2">
    <location>
        <begin position="365"/>
        <end position="384"/>
    </location>
</feature>
<feature type="compositionally biased region" description="Acidic residues" evidence="1">
    <location>
        <begin position="287"/>
        <end position="302"/>
    </location>
</feature>
<dbReference type="GO" id="GO:0006915">
    <property type="term" value="P:apoptotic process"/>
    <property type="evidence" value="ECO:0007669"/>
    <property type="project" value="InterPro"/>
</dbReference>
<dbReference type="PANTHER" id="PTHR37402:SF1">
    <property type="entry name" value="GRAM DOMAIN-CONTAINING PROTEIN 4"/>
    <property type="match status" value="1"/>
</dbReference>
<feature type="compositionally biased region" description="Pro residues" evidence="1">
    <location>
        <begin position="1"/>
        <end position="10"/>
    </location>
</feature>
<protein>
    <submittedName>
        <fullName evidence="3">Uncharacterized protein</fullName>
    </submittedName>
</protein>
<keyword evidence="2" id="KW-0472">Membrane</keyword>